<dbReference type="PANTHER" id="PTHR21576">
    <property type="entry name" value="UNCHARACTERIZED NODULIN-LIKE PROTEIN"/>
    <property type="match status" value="1"/>
</dbReference>
<dbReference type="SUPFAM" id="SSF103473">
    <property type="entry name" value="MFS general substrate transporter"/>
    <property type="match status" value="1"/>
</dbReference>
<dbReference type="InterPro" id="IPR010658">
    <property type="entry name" value="Nodulin-like"/>
</dbReference>
<dbReference type="InterPro" id="IPR056555">
    <property type="entry name" value="NFD4_C"/>
</dbReference>
<gene>
    <name evidence="8" type="ORF">FCC1311_097632</name>
</gene>
<comment type="subcellular location">
    <subcellularLocation>
        <location evidence="1">Membrane</location>
        <topology evidence="1">Multi-pass membrane protein</topology>
    </subcellularLocation>
</comment>
<feature type="transmembrane region" description="Helical" evidence="5">
    <location>
        <begin position="362"/>
        <end position="380"/>
    </location>
</feature>
<dbReference type="InParanoid" id="A0A2R5GRR4"/>
<evidence type="ECO:0000256" key="5">
    <source>
        <dbReference type="SAM" id="Phobius"/>
    </source>
</evidence>
<evidence type="ECO:0000256" key="1">
    <source>
        <dbReference type="ARBA" id="ARBA00004141"/>
    </source>
</evidence>
<feature type="transmembrane region" description="Helical" evidence="5">
    <location>
        <begin position="254"/>
        <end position="275"/>
    </location>
</feature>
<feature type="transmembrane region" description="Helical" evidence="5">
    <location>
        <begin position="6"/>
        <end position="28"/>
    </location>
</feature>
<sequence>MGLDLGSRFTTLTFCVLLDSICGLQYIYGTFSVPIKNRFQLSQTVIDNGGLAQNIGNNFGIFAGPLLDAIGPKPVIIAAGLAGALSYMSMFLMYGEEWPVTEHPWILYVILFFEGQSQMLADMSIVVTVSRRFQDSRGLAIGLCKAFLGLSGSIAEQIQVTFFPADVGHEDDPKELPFVLFLSIYFMCICFIVAVFVQAGNPEEVFTSAERVCRRIKAVKVITSALKVMPVLLALLLGSIIWKFKQGEASSSRTVEIIFSVSIFICFGTLLALIARGNDGDAKIIVAMDEREGEAGNRELDRDEAANFTQGANEANGGNALTAPLLENAEVDALDASGVDETHEAVPATDVTVWTAMRDPAFWFHAMALLVGWGAALTLINNVGQICQVVGLSQGSKDLAPSLISIFNCIGRLGAGLSSDELVRRGVHRPVVFGVLVTFLGLVTLLLSLATPITFYAATVLVGLTYGALNVLSPAILGDLFGVKNIGALYSATMLAVIGGSFFIANKLFAVVYEAHAQRDAHGREFCVGASCIQTSTRVTALLCIVIGTIHATFFYRRFAAAPLCGSRR</sequence>
<reference evidence="8 9" key="1">
    <citation type="submission" date="2017-12" db="EMBL/GenBank/DDBJ databases">
        <title>Sequencing, de novo assembly and annotation of complete genome of a new Thraustochytrid species, strain FCC1311.</title>
        <authorList>
            <person name="Sedici K."/>
            <person name="Godart F."/>
            <person name="Aiese Cigliano R."/>
            <person name="Sanseverino W."/>
            <person name="Barakat M."/>
            <person name="Ortet P."/>
            <person name="Marechal E."/>
            <person name="Cagnac O."/>
            <person name="Amato A."/>
        </authorList>
    </citation>
    <scope>NUCLEOTIDE SEQUENCE [LARGE SCALE GENOMIC DNA]</scope>
</reference>
<feature type="transmembrane region" description="Helical" evidence="5">
    <location>
        <begin position="178"/>
        <end position="197"/>
    </location>
</feature>
<keyword evidence="4 5" id="KW-0472">Membrane</keyword>
<feature type="transmembrane region" description="Helical" evidence="5">
    <location>
        <begin position="455"/>
        <end position="477"/>
    </location>
</feature>
<dbReference type="Pfam" id="PF23262">
    <property type="entry name" value="NFD4_C"/>
    <property type="match status" value="1"/>
</dbReference>
<dbReference type="Gene3D" id="1.20.1250.20">
    <property type="entry name" value="MFS general substrate transporter like domains"/>
    <property type="match status" value="2"/>
</dbReference>
<evidence type="ECO:0000256" key="4">
    <source>
        <dbReference type="ARBA" id="ARBA00023136"/>
    </source>
</evidence>
<feature type="domain" description="Nodulin-like" evidence="6">
    <location>
        <begin position="9"/>
        <end position="225"/>
    </location>
</feature>
<proteinExistence type="predicted"/>
<evidence type="ECO:0000313" key="8">
    <source>
        <dbReference type="EMBL" id="GBG33540.1"/>
    </source>
</evidence>
<dbReference type="InterPro" id="IPR036259">
    <property type="entry name" value="MFS_trans_sf"/>
</dbReference>
<feature type="domain" description="NFD4 C-terminal" evidence="7">
    <location>
        <begin position="350"/>
        <end position="557"/>
    </location>
</feature>
<dbReference type="AlphaFoldDB" id="A0A2R5GRR4"/>
<protein>
    <submittedName>
        <fullName evidence="8">Protein NUCLEAR FUSION DEFECTIVE 4</fullName>
    </submittedName>
</protein>
<keyword evidence="2 5" id="KW-0812">Transmembrane</keyword>
<feature type="transmembrane region" description="Helical" evidence="5">
    <location>
        <begin position="431"/>
        <end position="449"/>
    </location>
</feature>
<dbReference type="Proteomes" id="UP000241890">
    <property type="component" value="Unassembled WGS sequence"/>
</dbReference>
<evidence type="ECO:0000256" key="2">
    <source>
        <dbReference type="ARBA" id="ARBA00022692"/>
    </source>
</evidence>
<feature type="transmembrane region" description="Helical" evidence="5">
    <location>
        <begin position="489"/>
        <end position="513"/>
    </location>
</feature>
<feature type="transmembrane region" description="Helical" evidence="5">
    <location>
        <begin position="218"/>
        <end position="242"/>
    </location>
</feature>
<feature type="transmembrane region" description="Helical" evidence="5">
    <location>
        <begin position="539"/>
        <end position="559"/>
    </location>
</feature>
<dbReference type="PANTHER" id="PTHR21576:SF158">
    <property type="entry name" value="RIBOSOMAL RNA-PROCESSING PROTEIN 12-LIKE CONSERVED DOMAIN-CONTAINING PROTEIN"/>
    <property type="match status" value="1"/>
</dbReference>
<accession>A0A2R5GRR4</accession>
<evidence type="ECO:0000313" key="9">
    <source>
        <dbReference type="Proteomes" id="UP000241890"/>
    </source>
</evidence>
<dbReference type="Pfam" id="PF06813">
    <property type="entry name" value="Nodulin-like"/>
    <property type="match status" value="1"/>
</dbReference>
<name>A0A2R5GRR4_9STRA</name>
<dbReference type="EMBL" id="BEYU01000161">
    <property type="protein sequence ID" value="GBG33540.1"/>
    <property type="molecule type" value="Genomic_DNA"/>
</dbReference>
<comment type="caution">
    <text evidence="8">The sequence shown here is derived from an EMBL/GenBank/DDBJ whole genome shotgun (WGS) entry which is preliminary data.</text>
</comment>
<keyword evidence="9" id="KW-1185">Reference proteome</keyword>
<dbReference type="OrthoDB" id="410267at2759"/>
<dbReference type="GO" id="GO:0016020">
    <property type="term" value="C:membrane"/>
    <property type="evidence" value="ECO:0007669"/>
    <property type="project" value="UniProtKB-SubCell"/>
</dbReference>
<evidence type="ECO:0000256" key="3">
    <source>
        <dbReference type="ARBA" id="ARBA00022989"/>
    </source>
</evidence>
<keyword evidence="3 5" id="KW-1133">Transmembrane helix</keyword>
<evidence type="ECO:0000259" key="7">
    <source>
        <dbReference type="Pfam" id="PF23262"/>
    </source>
</evidence>
<evidence type="ECO:0000259" key="6">
    <source>
        <dbReference type="Pfam" id="PF06813"/>
    </source>
</evidence>
<feature type="transmembrane region" description="Helical" evidence="5">
    <location>
        <begin position="139"/>
        <end position="158"/>
    </location>
</feature>
<organism evidence="8 9">
    <name type="scientific">Hondaea fermentalgiana</name>
    <dbReference type="NCBI Taxonomy" id="2315210"/>
    <lineage>
        <taxon>Eukaryota</taxon>
        <taxon>Sar</taxon>
        <taxon>Stramenopiles</taxon>
        <taxon>Bigyra</taxon>
        <taxon>Labyrinthulomycetes</taxon>
        <taxon>Thraustochytrida</taxon>
        <taxon>Thraustochytriidae</taxon>
        <taxon>Hondaea</taxon>
    </lineage>
</organism>